<dbReference type="AlphaFoldDB" id="A0A067BSD6"/>
<keyword evidence="2" id="KW-1185">Reference proteome</keyword>
<dbReference type="OMA" id="TEWITHH"/>
<sequence>MAQGKPSAVALVGNTGGGQVKWNAVKLGAASVLDHRVVLDSIRYDYDIADPQSYQVLKQNADRPCPYTQPFPNDQFATHEPSLTAAVAAVSSPFNADRESPKEDSISNLVHHRTTVANEADITTETEVATQTHNTSVINNERPKHIPSIAEVDRKHTRQFALAKMQVDGLASQLSKHEKTGKTLKSSLSDDDFTAACLTVARLAAEYAAIGDPETAWVYRCFGARALGDRYIQSFLKNVTLQFYDDAVVDLERACGHFQTLFEIKNQTNYARTEDETQSQSDRDRFMLLSLAPEHVVKSFAAHAANTALRQASIAIAEAKSRTGSVFHIRMACEMLSIAYAAFAWLRLETDQLGIVHTSIDAAQRNATLATALATLASNRHKALVTEWITHHETCAAQAQSFLTIATTADRLPKDVAIASRIAATNLEKRVMVAVVQVLQGRGVDRKHSSRIKATRDQTKMGMSEQRLRRKSALSGHVDGAYVSLLAAKRRSDLLAASYEANVYALTKDTRAVLPLQPPSPRQQAELAAMDDEAIASMAYETESERRELVTHRVAAGYVRHVLDLSVRRMLRTVGAVPTPHAPSAIPPPSSAPATFFELDLDTQRHVLLAEIQHCKALYEGRVADEVGTMQKLRCLLHEPVRVQEASEAGAYAILQSPTSSALETDAYEIEYADMAW</sequence>
<dbReference type="VEuPathDB" id="FungiDB:SPRG_17433"/>
<dbReference type="EMBL" id="KK583753">
    <property type="protein sequence ID" value="KDO17171.1"/>
    <property type="molecule type" value="Genomic_DNA"/>
</dbReference>
<dbReference type="GeneID" id="24138975"/>
<reference evidence="1 2" key="1">
    <citation type="journal article" date="2013" name="PLoS Genet.">
        <title>Distinctive expansion of potential virulence genes in the genome of the oomycete fish pathogen Saprolegnia parasitica.</title>
        <authorList>
            <person name="Jiang R.H."/>
            <person name="de Bruijn I."/>
            <person name="Haas B.J."/>
            <person name="Belmonte R."/>
            <person name="Lobach L."/>
            <person name="Christie J."/>
            <person name="van den Ackerveken G."/>
            <person name="Bottin A."/>
            <person name="Bulone V."/>
            <person name="Diaz-Moreno S.M."/>
            <person name="Dumas B."/>
            <person name="Fan L."/>
            <person name="Gaulin E."/>
            <person name="Govers F."/>
            <person name="Grenville-Briggs L.J."/>
            <person name="Horner N.R."/>
            <person name="Levin J.Z."/>
            <person name="Mammella M."/>
            <person name="Meijer H.J."/>
            <person name="Morris P."/>
            <person name="Nusbaum C."/>
            <person name="Oome S."/>
            <person name="Phillips A.J."/>
            <person name="van Rooyen D."/>
            <person name="Rzeszutek E."/>
            <person name="Saraiva M."/>
            <person name="Secombes C.J."/>
            <person name="Seidl M.F."/>
            <person name="Snel B."/>
            <person name="Stassen J.H."/>
            <person name="Sykes S."/>
            <person name="Tripathy S."/>
            <person name="van den Berg H."/>
            <person name="Vega-Arreguin J.C."/>
            <person name="Wawra S."/>
            <person name="Young S.K."/>
            <person name="Zeng Q."/>
            <person name="Dieguez-Uribeondo J."/>
            <person name="Russ C."/>
            <person name="Tyler B.M."/>
            <person name="van West P."/>
        </authorList>
    </citation>
    <scope>NUCLEOTIDE SEQUENCE [LARGE SCALE GENOMIC DNA]</scope>
    <source>
        <strain evidence="1 2">CBS 223.65</strain>
    </source>
</reference>
<organism evidence="1 2">
    <name type="scientific">Saprolegnia parasitica (strain CBS 223.65)</name>
    <dbReference type="NCBI Taxonomy" id="695850"/>
    <lineage>
        <taxon>Eukaryota</taxon>
        <taxon>Sar</taxon>
        <taxon>Stramenopiles</taxon>
        <taxon>Oomycota</taxon>
        <taxon>Saprolegniomycetes</taxon>
        <taxon>Saprolegniales</taxon>
        <taxon>Saprolegniaceae</taxon>
        <taxon>Saprolegnia</taxon>
    </lineage>
</organism>
<gene>
    <name evidence="1" type="ORF">SPRG_17433</name>
</gene>
<protein>
    <submittedName>
        <fullName evidence="1">Uncharacterized protein</fullName>
    </submittedName>
</protein>
<evidence type="ECO:0000313" key="1">
    <source>
        <dbReference type="EMBL" id="KDO17171.1"/>
    </source>
</evidence>
<dbReference type="OrthoDB" id="76276at2759"/>
<proteinExistence type="predicted"/>
<dbReference type="Proteomes" id="UP000030745">
    <property type="component" value="Unassembled WGS sequence"/>
</dbReference>
<evidence type="ECO:0000313" key="2">
    <source>
        <dbReference type="Proteomes" id="UP000030745"/>
    </source>
</evidence>
<name>A0A067BSD6_SAPPC</name>
<dbReference type="KEGG" id="spar:SPRG_17433"/>
<dbReference type="RefSeq" id="XP_012212120.1">
    <property type="nucleotide sequence ID" value="XM_012356730.1"/>
</dbReference>
<accession>A0A067BSD6</accession>